<dbReference type="AlphaFoldDB" id="A0A034W658"/>
<organism evidence="1">
    <name type="scientific">Bactrocera dorsalis</name>
    <name type="common">Oriental fruit fly</name>
    <name type="synonym">Dacus dorsalis</name>
    <dbReference type="NCBI Taxonomy" id="27457"/>
    <lineage>
        <taxon>Eukaryota</taxon>
        <taxon>Metazoa</taxon>
        <taxon>Ecdysozoa</taxon>
        <taxon>Arthropoda</taxon>
        <taxon>Hexapoda</taxon>
        <taxon>Insecta</taxon>
        <taxon>Pterygota</taxon>
        <taxon>Neoptera</taxon>
        <taxon>Endopterygota</taxon>
        <taxon>Diptera</taxon>
        <taxon>Brachycera</taxon>
        <taxon>Muscomorpha</taxon>
        <taxon>Tephritoidea</taxon>
        <taxon>Tephritidae</taxon>
        <taxon>Bactrocera</taxon>
        <taxon>Bactrocera</taxon>
    </lineage>
</organism>
<dbReference type="EMBL" id="GAKP01008773">
    <property type="protein sequence ID" value="JAC50179.1"/>
    <property type="molecule type" value="Transcribed_RNA"/>
</dbReference>
<accession>A0A034W658</accession>
<evidence type="ECO:0000313" key="1">
    <source>
        <dbReference type="EMBL" id="JAC50179.1"/>
    </source>
</evidence>
<name>A0A034W658_BACDO</name>
<sequence length="160" mass="17326">MTGEQQCFSGNSSGISTYGAPNRLMAEQLKVSMNNHSQHQQLQTFRHYHNHKAGDAHAHAQLPLHHQLQNYASAHHQSPHAWWHTMTALGATPSAITAQAATATVAAGGVEGVLGGDVSAATAIYASNATKRGEHFFTLPSSAHHSTFCCYFYVYSFAYD</sequence>
<proteinExistence type="predicted"/>
<protein>
    <submittedName>
        <fullName evidence="1">Uncharacterized protein</fullName>
    </submittedName>
</protein>
<reference evidence="1" key="1">
    <citation type="journal article" date="2014" name="BMC Genomics">
        <title>Characterizing the developmental transcriptome of the oriental fruit fly, Bactrocera dorsalis (Diptera: Tephritidae) through comparative genomic analysis with Drosophila melanogaster utilizing modENCODE datasets.</title>
        <authorList>
            <person name="Geib S.M."/>
            <person name="Calla B."/>
            <person name="Hall B."/>
            <person name="Hou S."/>
            <person name="Manoukis N.C."/>
        </authorList>
    </citation>
    <scope>NUCLEOTIDE SEQUENCE</scope>
    <source>
        <strain evidence="1">Punador</strain>
    </source>
</reference>